<evidence type="ECO:0000313" key="2">
    <source>
        <dbReference type="EMBL" id="ASE39343.1"/>
    </source>
</evidence>
<proteinExistence type="predicted"/>
<dbReference type="KEGG" id="bvc:CEP68_07420"/>
<dbReference type="Gene3D" id="3.10.450.40">
    <property type="match status" value="1"/>
</dbReference>
<protein>
    <submittedName>
        <fullName evidence="2">Phage baseplate protein</fullName>
    </submittedName>
</protein>
<sequence>MTLRLLEDFKGVDPVTGATVSGDDHLRLSLRTILTTLIGSCVMDRDFGSRVPALLDAPIGPAVIADLVAATAEAIYRWEPRVVLKRVLVASAAAGRLSLDLLVEIKGRVVMLEGVI</sequence>
<dbReference type="SUPFAM" id="SSF160719">
    <property type="entry name" value="gpW/gp25-like"/>
    <property type="match status" value="1"/>
</dbReference>
<evidence type="ECO:0000313" key="3">
    <source>
        <dbReference type="Proteomes" id="UP000197050"/>
    </source>
</evidence>
<feature type="domain" description="IraD/Gp25-like" evidence="1">
    <location>
        <begin position="21"/>
        <end position="110"/>
    </location>
</feature>
<evidence type="ECO:0000259" key="1">
    <source>
        <dbReference type="Pfam" id="PF04965"/>
    </source>
</evidence>
<dbReference type="Proteomes" id="UP000197050">
    <property type="component" value="Chromosome"/>
</dbReference>
<reference evidence="3" key="1">
    <citation type="submission" date="2017-06" db="EMBL/GenBank/DDBJ databases">
        <title>FDA dAtabase for Regulatory Grade micrObial Sequences (FDA-ARGOS): Supporting development and validation of Infectious Disease Dx tests.</title>
        <authorList>
            <person name="Minogue T."/>
            <person name="Wolcott M."/>
            <person name="Wasieloski L."/>
            <person name="Aguilar W."/>
            <person name="Moore D."/>
            <person name="Tallon L."/>
            <person name="Sadzewicz L."/>
            <person name="Sengamalay N."/>
            <person name="Ott S."/>
            <person name="Godinez A."/>
            <person name="Nagaraj S."/>
            <person name="Nadendla S."/>
            <person name="Geyer C."/>
            <person name="Sichtig H."/>
        </authorList>
    </citation>
    <scope>NUCLEOTIDE SEQUENCE [LARGE SCALE GENOMIC DNA]</scope>
    <source>
        <strain evidence="3">FDAARGOS_289</strain>
    </source>
</reference>
<dbReference type="RefSeq" id="WP_088582536.1">
    <property type="nucleotide sequence ID" value="NZ_CP022048.2"/>
</dbReference>
<organism evidence="2 3">
    <name type="scientific">Brevundimonas vesicularis</name>
    <name type="common">Pseudomonas vesicularis</name>
    <dbReference type="NCBI Taxonomy" id="41276"/>
    <lineage>
        <taxon>Bacteria</taxon>
        <taxon>Pseudomonadati</taxon>
        <taxon>Pseudomonadota</taxon>
        <taxon>Alphaproteobacteria</taxon>
        <taxon>Caulobacterales</taxon>
        <taxon>Caulobacteraceae</taxon>
        <taxon>Brevundimonas</taxon>
    </lineage>
</organism>
<dbReference type="Pfam" id="PF04965">
    <property type="entry name" value="GPW_gp25"/>
    <property type="match status" value="1"/>
</dbReference>
<dbReference type="EMBL" id="CP022048">
    <property type="protein sequence ID" value="ASE39343.1"/>
    <property type="molecule type" value="Genomic_DNA"/>
</dbReference>
<dbReference type="GeneID" id="34016016"/>
<dbReference type="InterPro" id="IPR007048">
    <property type="entry name" value="IraD/Gp25-like"/>
</dbReference>
<dbReference type="AlphaFoldDB" id="A0A1Z3U7W6"/>
<accession>A0A1Z3U7W6</accession>
<name>A0A1Z3U7W6_BREVE</name>
<gene>
    <name evidence="2" type="ORF">CEP68_07420</name>
</gene>